<keyword evidence="3 7" id="KW-0479">Metal-binding</keyword>
<dbReference type="FunFam" id="1.10.1370.10:FF:000014">
    <property type="entry name" value="Thimet oligopeptidase 1"/>
    <property type="match status" value="1"/>
</dbReference>
<evidence type="ECO:0000256" key="5">
    <source>
        <dbReference type="ARBA" id="ARBA00022833"/>
    </source>
</evidence>
<dbReference type="InterPro" id="IPR045090">
    <property type="entry name" value="Pept_M3A_M3B"/>
</dbReference>
<feature type="signal peptide" evidence="8">
    <location>
        <begin position="1"/>
        <end position="17"/>
    </location>
</feature>
<reference evidence="10" key="2">
    <citation type="submission" date="2025-08" db="UniProtKB">
        <authorList>
            <consortium name="Ensembl"/>
        </authorList>
    </citation>
    <scope>IDENTIFICATION</scope>
    <source>
        <strain evidence="10">Hd-rR</strain>
    </source>
</reference>
<protein>
    <submittedName>
        <fullName evidence="10">Neurolysin (metallopeptidase M3 family)</fullName>
    </submittedName>
</protein>
<comment type="cofactor">
    <cofactor evidence="7">
        <name>Zn(2+)</name>
        <dbReference type="ChEBI" id="CHEBI:29105"/>
    </cofactor>
    <text evidence="7">Binds 1 zinc ion.</text>
</comment>
<dbReference type="PANTHER" id="PTHR11804:SF55">
    <property type="entry name" value="NEUROLYSIN (METALLOPEPTIDASE M3 FAMILY)"/>
    <property type="match status" value="1"/>
</dbReference>
<dbReference type="GO" id="GO:0004222">
    <property type="term" value="F:metalloendopeptidase activity"/>
    <property type="evidence" value="ECO:0007669"/>
    <property type="project" value="InterPro"/>
</dbReference>
<dbReference type="Gene3D" id="1.10.1370.10">
    <property type="entry name" value="Neurolysin, domain 3"/>
    <property type="match status" value="1"/>
</dbReference>
<name>H2LC28_ORYLA</name>
<evidence type="ECO:0000313" key="11">
    <source>
        <dbReference type="Proteomes" id="UP000001038"/>
    </source>
</evidence>
<keyword evidence="11" id="KW-1185">Reference proteome</keyword>
<evidence type="ECO:0000256" key="8">
    <source>
        <dbReference type="SAM" id="SignalP"/>
    </source>
</evidence>
<dbReference type="FunFam" id="3.40.390.10:FF:000006">
    <property type="entry name" value="Thimet oligopeptidase 1"/>
    <property type="match status" value="1"/>
</dbReference>
<comment type="similarity">
    <text evidence="1 7">Belongs to the peptidase M3 family.</text>
</comment>
<evidence type="ECO:0000256" key="7">
    <source>
        <dbReference type="RuleBase" id="RU003435"/>
    </source>
</evidence>
<evidence type="ECO:0000313" key="10">
    <source>
        <dbReference type="Ensembl" id="ENSORLP00000003460.2"/>
    </source>
</evidence>
<feature type="domain" description="Peptidase M3A/M3B catalytic" evidence="9">
    <location>
        <begin position="187"/>
        <end position="634"/>
    </location>
</feature>
<evidence type="ECO:0000256" key="6">
    <source>
        <dbReference type="ARBA" id="ARBA00023049"/>
    </source>
</evidence>
<proteinExistence type="inferred from homology"/>
<sequence>VFYLQLCLRSLFQITSSRDCCQAARTRNTLKWDLTPEEIRSMTDTLMVRVQKVYDEVGSLNVENVSVENTLKVLADVRLDYASSRHVLDFPQYVSPRKDVRSASTEADKKLCDFDVEISMREDVFKRITALQVRSSSKLISELSIEFNKNLNEDITSLVFSEWELGKLVSTEGRYKVTLEYPHYFPLMKRCHNPETRRKMETAFHSRCKEANTAILEQLIQLRAKVADLLGYGSHADYVLEMNMAKTASRVSEFIDAFYQRLKPVGIKERKYILALKKRECLMKGLKFDGQINAWDLPYYMNQVEQCKFAVNKDKLIEYFPLEVVTEGLFGIYQELLGLTFTQVEHGGDVWHENVKLYSACDSETGEQVGQFYLDLHPREGKYGHAACFGLQPGCRGPDGKRRLPVAAMVANFTKPSKGWPSLLQHHEVETYFHEFGHVMHEICSKTTFSEFSGTQVETDFVEVPSQMLENWVWEKEPLRRMSRHYKDGTPIPDELLDKLIASRVANTGLMNLRQVVLSKVDQTLHSSKSADTAEVFAKIHQDILGVPATPGTNMTASFSHLAGGYDGQYYSYLWSEVFSMDIFFSRFKKEGIMNPKVGKEYRKVVLEAGGSVDGMEMLKSFLRREPQQEAFFECKGLIRSEGAQTM</sequence>
<gene>
    <name evidence="10" type="primary">NLN</name>
    <name evidence="10" type="synonym">nln</name>
</gene>
<dbReference type="GO" id="GO:0006508">
    <property type="term" value="P:proteolysis"/>
    <property type="evidence" value="ECO:0007669"/>
    <property type="project" value="UniProtKB-KW"/>
</dbReference>
<evidence type="ECO:0000259" key="9">
    <source>
        <dbReference type="Pfam" id="PF01432"/>
    </source>
</evidence>
<dbReference type="GeneTree" id="ENSGT00950000183171"/>
<dbReference type="CDD" id="cd06455">
    <property type="entry name" value="M3A_TOP"/>
    <property type="match status" value="1"/>
</dbReference>
<reference evidence="10" key="3">
    <citation type="submission" date="2025-09" db="UniProtKB">
        <authorList>
            <consortium name="Ensembl"/>
        </authorList>
    </citation>
    <scope>IDENTIFICATION</scope>
    <source>
        <strain evidence="10">Hd-rR</strain>
    </source>
</reference>
<keyword evidence="4 7" id="KW-0378">Hydrolase</keyword>
<dbReference type="Gene3D" id="3.40.390.10">
    <property type="entry name" value="Collagenase (Catalytic Domain)"/>
    <property type="match status" value="1"/>
</dbReference>
<evidence type="ECO:0000256" key="1">
    <source>
        <dbReference type="ARBA" id="ARBA00006040"/>
    </source>
</evidence>
<dbReference type="Ensembl" id="ENSORLT00000003461.2">
    <property type="protein sequence ID" value="ENSORLP00000003460.2"/>
    <property type="gene ID" value="ENSORLG00000002770.2"/>
</dbReference>
<dbReference type="SUPFAM" id="SSF55486">
    <property type="entry name" value="Metalloproteases ('zincins'), catalytic domain"/>
    <property type="match status" value="1"/>
</dbReference>
<dbReference type="Bgee" id="ENSORLG00000002770">
    <property type="expression patterns" value="Expressed in ovary and 12 other cell types or tissues"/>
</dbReference>
<dbReference type="GO" id="GO:0046872">
    <property type="term" value="F:metal ion binding"/>
    <property type="evidence" value="ECO:0007669"/>
    <property type="project" value="UniProtKB-UniRule"/>
</dbReference>
<keyword evidence="2 7" id="KW-0645">Protease</keyword>
<evidence type="ECO:0000256" key="4">
    <source>
        <dbReference type="ARBA" id="ARBA00022801"/>
    </source>
</evidence>
<dbReference type="Proteomes" id="UP000001038">
    <property type="component" value="Chromosome 12"/>
</dbReference>
<dbReference type="Pfam" id="PF01432">
    <property type="entry name" value="Peptidase_M3"/>
    <property type="match status" value="1"/>
</dbReference>
<dbReference type="HOGENOM" id="CLU_001805_2_0_1"/>
<keyword evidence="5 7" id="KW-0862">Zinc</keyword>
<dbReference type="InterPro" id="IPR024077">
    <property type="entry name" value="Neurolysin/TOP_dom2"/>
</dbReference>
<evidence type="ECO:0000256" key="2">
    <source>
        <dbReference type="ARBA" id="ARBA00022670"/>
    </source>
</evidence>
<keyword evidence="8" id="KW-0732">Signal</keyword>
<dbReference type="AlphaFoldDB" id="H2LC28"/>
<reference evidence="10 11" key="1">
    <citation type="journal article" date="2007" name="Nature">
        <title>The medaka draft genome and insights into vertebrate genome evolution.</title>
        <authorList>
            <person name="Kasahara M."/>
            <person name="Naruse K."/>
            <person name="Sasaki S."/>
            <person name="Nakatani Y."/>
            <person name="Qu W."/>
            <person name="Ahsan B."/>
            <person name="Yamada T."/>
            <person name="Nagayasu Y."/>
            <person name="Doi K."/>
            <person name="Kasai Y."/>
            <person name="Jindo T."/>
            <person name="Kobayashi D."/>
            <person name="Shimada A."/>
            <person name="Toyoda A."/>
            <person name="Kuroki Y."/>
            <person name="Fujiyama A."/>
            <person name="Sasaki T."/>
            <person name="Shimizu A."/>
            <person name="Asakawa S."/>
            <person name="Shimizu N."/>
            <person name="Hashimoto S."/>
            <person name="Yang J."/>
            <person name="Lee Y."/>
            <person name="Matsushima K."/>
            <person name="Sugano S."/>
            <person name="Sakaizumi M."/>
            <person name="Narita T."/>
            <person name="Ohishi K."/>
            <person name="Haga S."/>
            <person name="Ohta F."/>
            <person name="Nomoto H."/>
            <person name="Nogata K."/>
            <person name="Morishita T."/>
            <person name="Endo T."/>
            <person name="Shin-I T."/>
            <person name="Takeda H."/>
            <person name="Morishita S."/>
            <person name="Kohara Y."/>
        </authorList>
    </citation>
    <scope>NUCLEOTIDE SEQUENCE [LARGE SCALE GENOMIC DNA]</scope>
    <source>
        <strain evidence="10 11">Hd-rR</strain>
    </source>
</reference>
<dbReference type="InterPro" id="IPR001567">
    <property type="entry name" value="Pept_M3A_M3B_dom"/>
</dbReference>
<dbReference type="eggNOG" id="KOG2089">
    <property type="taxonomic scope" value="Eukaryota"/>
</dbReference>
<evidence type="ECO:0000256" key="3">
    <source>
        <dbReference type="ARBA" id="ARBA00022723"/>
    </source>
</evidence>
<accession>H2LC28</accession>
<keyword evidence="6 7" id="KW-0482">Metalloprotease</keyword>
<feature type="chain" id="PRO_5017351075" evidence="8">
    <location>
        <begin position="18"/>
        <end position="647"/>
    </location>
</feature>
<organism evidence="10 11">
    <name type="scientific">Oryzias latipes</name>
    <name type="common">Japanese rice fish</name>
    <name type="synonym">Japanese killifish</name>
    <dbReference type="NCBI Taxonomy" id="8090"/>
    <lineage>
        <taxon>Eukaryota</taxon>
        <taxon>Metazoa</taxon>
        <taxon>Chordata</taxon>
        <taxon>Craniata</taxon>
        <taxon>Vertebrata</taxon>
        <taxon>Euteleostomi</taxon>
        <taxon>Actinopterygii</taxon>
        <taxon>Neopterygii</taxon>
        <taxon>Teleostei</taxon>
        <taxon>Neoteleostei</taxon>
        <taxon>Acanthomorphata</taxon>
        <taxon>Ovalentaria</taxon>
        <taxon>Atherinomorphae</taxon>
        <taxon>Beloniformes</taxon>
        <taxon>Adrianichthyidae</taxon>
        <taxon>Oryziinae</taxon>
        <taxon>Oryzias</taxon>
    </lineage>
</organism>
<dbReference type="PANTHER" id="PTHR11804">
    <property type="entry name" value="PROTEASE M3 THIMET OLIGOPEPTIDASE-RELATED"/>
    <property type="match status" value="1"/>
</dbReference>
<dbReference type="InterPro" id="IPR024079">
    <property type="entry name" value="MetalloPept_cat_dom_sf"/>
</dbReference>